<dbReference type="EMBL" id="JADGMS010000001">
    <property type="protein sequence ID" value="KAF9689795.1"/>
    <property type="molecule type" value="Genomic_DNA"/>
</dbReference>
<evidence type="ECO:0000313" key="2">
    <source>
        <dbReference type="Proteomes" id="UP000657918"/>
    </source>
</evidence>
<proteinExistence type="predicted"/>
<accession>A0A835NBL8</accession>
<gene>
    <name evidence="1" type="ORF">SADUNF_Sadunf01G0129300</name>
</gene>
<reference evidence="1 2" key="1">
    <citation type="submission" date="2020-10" db="EMBL/GenBank/DDBJ databases">
        <title>Plant Genome Project.</title>
        <authorList>
            <person name="Zhang R.-G."/>
        </authorList>
    </citation>
    <scope>NUCLEOTIDE SEQUENCE [LARGE SCALE GENOMIC DNA]</scope>
    <source>
        <strain evidence="1">FAFU-HL-1</strain>
        <tissue evidence="1">Leaf</tissue>
    </source>
</reference>
<keyword evidence="2" id="KW-1185">Reference proteome</keyword>
<name>A0A835NBL8_9ROSI</name>
<dbReference type="Proteomes" id="UP000657918">
    <property type="component" value="Unassembled WGS sequence"/>
</dbReference>
<organism evidence="1 2">
    <name type="scientific">Salix dunnii</name>
    <dbReference type="NCBI Taxonomy" id="1413687"/>
    <lineage>
        <taxon>Eukaryota</taxon>
        <taxon>Viridiplantae</taxon>
        <taxon>Streptophyta</taxon>
        <taxon>Embryophyta</taxon>
        <taxon>Tracheophyta</taxon>
        <taxon>Spermatophyta</taxon>
        <taxon>Magnoliopsida</taxon>
        <taxon>eudicotyledons</taxon>
        <taxon>Gunneridae</taxon>
        <taxon>Pentapetalae</taxon>
        <taxon>rosids</taxon>
        <taxon>fabids</taxon>
        <taxon>Malpighiales</taxon>
        <taxon>Salicaceae</taxon>
        <taxon>Saliceae</taxon>
        <taxon>Salix</taxon>
    </lineage>
</organism>
<comment type="caution">
    <text evidence="1">The sequence shown here is derived from an EMBL/GenBank/DDBJ whole genome shotgun (WGS) entry which is preliminary data.</text>
</comment>
<sequence length="228" mass="25456">MGLLAISSNHTNSIPIVVVLERSGLVFLIGDNTGSSTTEQKIKERIIPCIKEKITALQLHESPKPKDVRRLVLMTIIIYGLEMGGQDAVGTNLAMLCESKTTFPLTRGQDIEPAKDENQQSAPHHLFAKIIPSPPACFIATSFTLLHSLLNHMPQSSLELLVDSYSPYTNTYSRHHQHTPKEGTSRIQALDEYLLDHDTILKEPGHNIWLGKNRIKCQADQHMPTNCF</sequence>
<evidence type="ECO:0000313" key="1">
    <source>
        <dbReference type="EMBL" id="KAF9689795.1"/>
    </source>
</evidence>
<dbReference type="AlphaFoldDB" id="A0A835NBL8"/>
<protein>
    <submittedName>
        <fullName evidence="1">Uncharacterized protein</fullName>
    </submittedName>
</protein>